<proteinExistence type="inferred from homology"/>
<evidence type="ECO:0000256" key="3">
    <source>
        <dbReference type="ARBA" id="ARBA00022691"/>
    </source>
</evidence>
<evidence type="ECO:0000256" key="5">
    <source>
        <dbReference type="PROSITE-ProRule" id="PRU01024"/>
    </source>
</evidence>
<dbReference type="InterPro" id="IPR011869">
    <property type="entry name" value="TrmA_MeTrfase"/>
</dbReference>
<sequence>MLTLLLLPPLALRPPPPPRMLRMATRRPPPFMLARRGKRTAPASPRVMQRSATGVPEIAACHPERYSSLLRGKVAHMEALLAASLAAHPGAALPPAQVFESARLHFRMRASFKFWREGEGLHYVMFNREDARTPQEVVHYPMGSVRMNDLMGALREELLAAPSLAQRVNDARFLTTTTGEALVTLTYNRPIAAPCSRGLMWEAEAAAVAERLGVSIIGRSRNVAIATGAQTVRERLHVEGRGVCEYEQMEGAFTQPNAGVCQSMLAWAYDATRGLDATDLCELYCGNGCFTIALAPNFRRVVATEVSKTSVLLAETNLRHNNISNVRIARLSAEEFAMAYYGKRPFRRLEEAGIFVEDFTRRSTPSSSTLRAPGWTPRAFPYTPHLECGVLLERRSLSMLRGIQNASHALGGVGQ</sequence>
<organism evidence="6 7">
    <name type="scientific">Prymnesium parvum</name>
    <name type="common">Toxic golden alga</name>
    <dbReference type="NCBI Taxonomy" id="97485"/>
    <lineage>
        <taxon>Eukaryota</taxon>
        <taxon>Haptista</taxon>
        <taxon>Haptophyta</taxon>
        <taxon>Prymnesiophyceae</taxon>
        <taxon>Prymnesiales</taxon>
        <taxon>Prymnesiaceae</taxon>
        <taxon>Prymnesium</taxon>
    </lineage>
</organism>
<dbReference type="GO" id="GO:0005829">
    <property type="term" value="C:cytosol"/>
    <property type="evidence" value="ECO:0007669"/>
    <property type="project" value="TreeGrafter"/>
</dbReference>
<protein>
    <recommendedName>
        <fullName evidence="8">tRNA(Phe) (4-demethylwyosine(37)-C(7)) aminocarboxypropyltransferase</fullName>
    </recommendedName>
</protein>
<evidence type="ECO:0000256" key="1">
    <source>
        <dbReference type="ARBA" id="ARBA00022603"/>
    </source>
</evidence>
<evidence type="ECO:0000256" key="2">
    <source>
        <dbReference type="ARBA" id="ARBA00022679"/>
    </source>
</evidence>
<keyword evidence="3 5" id="KW-0949">S-adenosyl-L-methionine</keyword>
<dbReference type="SUPFAM" id="SSF53335">
    <property type="entry name" value="S-adenosyl-L-methionine-dependent methyltransferases"/>
    <property type="match status" value="1"/>
</dbReference>
<dbReference type="GO" id="GO:0008033">
    <property type="term" value="P:tRNA processing"/>
    <property type="evidence" value="ECO:0007669"/>
    <property type="project" value="UniProtKB-KW"/>
</dbReference>
<dbReference type="PANTHER" id="PTHR47790">
    <property type="entry name" value="TRNA/TMRNA (URACIL-C(5))-METHYLTRANSFERASE"/>
    <property type="match status" value="1"/>
</dbReference>
<comment type="caution">
    <text evidence="6">The sequence shown here is derived from an EMBL/GenBank/DDBJ whole genome shotgun (WGS) entry which is preliminary data.</text>
</comment>
<dbReference type="GO" id="GO:0000049">
    <property type="term" value="F:tRNA binding"/>
    <property type="evidence" value="ECO:0007669"/>
    <property type="project" value="TreeGrafter"/>
</dbReference>
<dbReference type="InterPro" id="IPR010280">
    <property type="entry name" value="U5_MeTrfase_fam"/>
</dbReference>
<evidence type="ECO:0008006" key="8">
    <source>
        <dbReference type="Google" id="ProtNLM"/>
    </source>
</evidence>
<feature type="binding site" evidence="5">
    <location>
        <position position="358"/>
    </location>
    <ligand>
        <name>S-adenosyl-L-methionine</name>
        <dbReference type="ChEBI" id="CHEBI:59789"/>
    </ligand>
</feature>
<dbReference type="EMBL" id="JBGBPQ010000025">
    <property type="protein sequence ID" value="KAL1499573.1"/>
    <property type="molecule type" value="Genomic_DNA"/>
</dbReference>
<keyword evidence="1 5" id="KW-0489">Methyltransferase</keyword>
<feature type="binding site" evidence="5">
    <location>
        <position position="284"/>
    </location>
    <ligand>
        <name>S-adenosyl-L-methionine</name>
        <dbReference type="ChEBI" id="CHEBI:59789"/>
    </ligand>
</feature>
<keyword evidence="2 5" id="KW-0808">Transferase</keyword>
<gene>
    <name evidence="6" type="ORF">AB1Y20_011774</name>
</gene>
<feature type="active site" description="Nucleophile" evidence="5">
    <location>
        <position position="388"/>
    </location>
</feature>
<evidence type="ECO:0000313" key="7">
    <source>
        <dbReference type="Proteomes" id="UP001515480"/>
    </source>
</evidence>
<comment type="similarity">
    <text evidence="5">Belongs to the class I-like SAM-binding methyltransferase superfamily. RNA M5U methyltransferase family.</text>
</comment>
<name>A0AB34IKX7_PRYPA</name>
<dbReference type="CDD" id="cd02440">
    <property type="entry name" value="AdoMet_MTases"/>
    <property type="match status" value="1"/>
</dbReference>
<reference evidence="6 7" key="1">
    <citation type="journal article" date="2024" name="Science">
        <title>Giant polyketide synthase enzymes in the biosynthesis of giant marine polyether toxins.</title>
        <authorList>
            <person name="Fallon T.R."/>
            <person name="Shende V.V."/>
            <person name="Wierzbicki I.H."/>
            <person name="Pendleton A.L."/>
            <person name="Watervoot N.F."/>
            <person name="Auber R.P."/>
            <person name="Gonzalez D.J."/>
            <person name="Wisecaver J.H."/>
            <person name="Moore B.S."/>
        </authorList>
    </citation>
    <scope>NUCLEOTIDE SEQUENCE [LARGE SCALE GENOMIC DNA]</scope>
    <source>
        <strain evidence="6 7">12B1</strain>
    </source>
</reference>
<accession>A0AB34IKX7</accession>
<evidence type="ECO:0000256" key="4">
    <source>
        <dbReference type="ARBA" id="ARBA00022694"/>
    </source>
</evidence>
<feature type="binding site" evidence="5">
    <location>
        <position position="305"/>
    </location>
    <ligand>
        <name>S-adenosyl-L-methionine</name>
        <dbReference type="ChEBI" id="CHEBI:59789"/>
    </ligand>
</feature>
<dbReference type="InterPro" id="IPR029063">
    <property type="entry name" value="SAM-dependent_MTases_sf"/>
</dbReference>
<dbReference type="AlphaFoldDB" id="A0AB34IKX7"/>
<keyword evidence="4" id="KW-0819">tRNA processing</keyword>
<keyword evidence="7" id="KW-1185">Reference proteome</keyword>
<evidence type="ECO:0000313" key="6">
    <source>
        <dbReference type="EMBL" id="KAL1499573.1"/>
    </source>
</evidence>
<dbReference type="Proteomes" id="UP001515480">
    <property type="component" value="Unassembled WGS sequence"/>
</dbReference>
<dbReference type="PANTHER" id="PTHR47790:SF2">
    <property type="entry name" value="TRNA_TMRNA (URACIL-C(5))-METHYLTRANSFERASE"/>
    <property type="match status" value="1"/>
</dbReference>
<dbReference type="Gene3D" id="2.40.50.1070">
    <property type="match status" value="1"/>
</dbReference>
<feature type="binding site" evidence="5">
    <location>
        <position position="255"/>
    </location>
    <ligand>
        <name>S-adenosyl-L-methionine</name>
        <dbReference type="ChEBI" id="CHEBI:59789"/>
    </ligand>
</feature>
<dbReference type="Gene3D" id="3.40.50.150">
    <property type="entry name" value="Vaccinia Virus protein VP39"/>
    <property type="match status" value="1"/>
</dbReference>
<dbReference type="GO" id="GO:0030697">
    <property type="term" value="F:tRNA (uracil(54)-C5)-methyltransferase activity, S-adenosyl methionine-dependent"/>
    <property type="evidence" value="ECO:0007669"/>
    <property type="project" value="InterPro"/>
</dbReference>
<dbReference type="Pfam" id="PF05958">
    <property type="entry name" value="tRNA_U5-meth_tr"/>
    <property type="match status" value="1"/>
</dbReference>
<dbReference type="PROSITE" id="PS51687">
    <property type="entry name" value="SAM_MT_RNA_M5U"/>
    <property type="match status" value="1"/>
</dbReference>
<dbReference type="GO" id="GO:0019843">
    <property type="term" value="F:rRNA binding"/>
    <property type="evidence" value="ECO:0007669"/>
    <property type="project" value="TreeGrafter"/>
</dbReference>
<dbReference type="GO" id="GO:0032259">
    <property type="term" value="P:methylation"/>
    <property type="evidence" value="ECO:0007669"/>
    <property type="project" value="UniProtKB-KW"/>
</dbReference>